<dbReference type="EMBL" id="BTGU01000038">
    <property type="protein sequence ID" value="GMN51685.1"/>
    <property type="molecule type" value="Genomic_DNA"/>
</dbReference>
<evidence type="ECO:0000313" key="2">
    <source>
        <dbReference type="Proteomes" id="UP001187192"/>
    </source>
</evidence>
<name>A0AA88DBC7_FICCA</name>
<accession>A0AA88DBC7</accession>
<gene>
    <name evidence="1" type="ORF">TIFTF001_020830</name>
</gene>
<evidence type="ECO:0000313" key="1">
    <source>
        <dbReference type="EMBL" id="GMN51685.1"/>
    </source>
</evidence>
<keyword evidence="2" id="KW-1185">Reference proteome</keyword>
<protein>
    <submittedName>
        <fullName evidence="1">Uncharacterized protein</fullName>
    </submittedName>
</protein>
<sequence>MPEKRFRLMKFQSRATEHRAPTGRQLHTSRISNVLPLARHLFHISSKSRARHILGLTTPSIFVNGAWEEREREEKGGREEKQ</sequence>
<dbReference type="Proteomes" id="UP001187192">
    <property type="component" value="Unassembled WGS sequence"/>
</dbReference>
<comment type="caution">
    <text evidence="1">The sequence shown here is derived from an EMBL/GenBank/DDBJ whole genome shotgun (WGS) entry which is preliminary data.</text>
</comment>
<dbReference type="AlphaFoldDB" id="A0AA88DBC7"/>
<dbReference type="Gramene" id="FCD_00023808-RA">
    <property type="protein sequence ID" value="FCD_00023808-RA:cds"/>
    <property type="gene ID" value="FCD_00023808"/>
</dbReference>
<reference evidence="1" key="1">
    <citation type="submission" date="2023-07" db="EMBL/GenBank/DDBJ databases">
        <title>draft genome sequence of fig (Ficus carica).</title>
        <authorList>
            <person name="Takahashi T."/>
            <person name="Nishimura K."/>
        </authorList>
    </citation>
    <scope>NUCLEOTIDE SEQUENCE</scope>
</reference>
<proteinExistence type="predicted"/>
<organism evidence="1 2">
    <name type="scientific">Ficus carica</name>
    <name type="common">Common fig</name>
    <dbReference type="NCBI Taxonomy" id="3494"/>
    <lineage>
        <taxon>Eukaryota</taxon>
        <taxon>Viridiplantae</taxon>
        <taxon>Streptophyta</taxon>
        <taxon>Embryophyta</taxon>
        <taxon>Tracheophyta</taxon>
        <taxon>Spermatophyta</taxon>
        <taxon>Magnoliopsida</taxon>
        <taxon>eudicotyledons</taxon>
        <taxon>Gunneridae</taxon>
        <taxon>Pentapetalae</taxon>
        <taxon>rosids</taxon>
        <taxon>fabids</taxon>
        <taxon>Rosales</taxon>
        <taxon>Moraceae</taxon>
        <taxon>Ficeae</taxon>
        <taxon>Ficus</taxon>
    </lineage>
</organism>